<proteinExistence type="inferred from homology"/>
<dbReference type="Proteomes" id="UP000321363">
    <property type="component" value="Unassembled WGS sequence"/>
</dbReference>
<evidence type="ECO:0000313" key="4">
    <source>
        <dbReference type="EMBL" id="TXC91783.1"/>
    </source>
</evidence>
<keyword evidence="5" id="KW-1185">Reference proteome</keyword>
<reference evidence="4 5" key="1">
    <citation type="journal article" date="2005" name="Int. J. Syst. Evol. Microbiol.">
        <title>Bacillus litoralis sp. nov., isolated from a tidal flat of the Yellow Sea in Korea.</title>
        <authorList>
            <person name="Yoon J.H."/>
            <person name="Oh T.K."/>
        </authorList>
    </citation>
    <scope>NUCLEOTIDE SEQUENCE [LARGE SCALE GENOMIC DNA]</scope>
    <source>
        <strain evidence="4 5">SW-211</strain>
    </source>
</reference>
<dbReference type="InterPro" id="IPR008978">
    <property type="entry name" value="HSP20-like_chaperone"/>
</dbReference>
<evidence type="ECO:0000256" key="1">
    <source>
        <dbReference type="PROSITE-ProRule" id="PRU00285"/>
    </source>
</evidence>
<protein>
    <submittedName>
        <fullName evidence="4">Hsp20/alpha crystallin family protein</fullName>
    </submittedName>
</protein>
<dbReference type="Pfam" id="PF00011">
    <property type="entry name" value="HSP20"/>
    <property type="match status" value="1"/>
</dbReference>
<accession>A0A5C6W1Q8</accession>
<feature type="domain" description="SHSP" evidence="3">
    <location>
        <begin position="29"/>
        <end position="129"/>
    </location>
</feature>
<comment type="similarity">
    <text evidence="1 2">Belongs to the small heat shock protein (HSP20) family.</text>
</comment>
<comment type="caution">
    <text evidence="4">The sequence shown here is derived from an EMBL/GenBank/DDBJ whole genome shotgun (WGS) entry which is preliminary data.</text>
</comment>
<name>A0A5C6W1Q8_9BACI</name>
<dbReference type="InterPro" id="IPR002068">
    <property type="entry name" value="A-crystallin/Hsp20_dom"/>
</dbReference>
<evidence type="ECO:0000259" key="3">
    <source>
        <dbReference type="PROSITE" id="PS01031"/>
    </source>
</evidence>
<dbReference type="EMBL" id="VOQF01000003">
    <property type="protein sequence ID" value="TXC91783.1"/>
    <property type="molecule type" value="Genomic_DNA"/>
</dbReference>
<gene>
    <name evidence="4" type="ORF">FS935_05195</name>
</gene>
<dbReference type="CDD" id="cd06464">
    <property type="entry name" value="ACD_sHsps-like"/>
    <property type="match status" value="1"/>
</dbReference>
<organism evidence="4 5">
    <name type="scientific">Metabacillus litoralis</name>
    <dbReference type="NCBI Taxonomy" id="152268"/>
    <lineage>
        <taxon>Bacteria</taxon>
        <taxon>Bacillati</taxon>
        <taxon>Bacillota</taxon>
        <taxon>Bacilli</taxon>
        <taxon>Bacillales</taxon>
        <taxon>Bacillaceae</taxon>
        <taxon>Metabacillus</taxon>
    </lineage>
</organism>
<evidence type="ECO:0000256" key="2">
    <source>
        <dbReference type="RuleBase" id="RU003616"/>
    </source>
</evidence>
<sequence>MNIRKCSNPMNIKGIEEWMTQFFVDPFTSLLDEETFRVDLFETSEEFIIEAELGDKIKKENISVTVNKEVIKISVLALQQNDIVTRNIILPIKIEDKKITAIFNNGILEINISKNLTSNHKNKSINIYD</sequence>
<dbReference type="OrthoDB" id="2942082at2"/>
<evidence type="ECO:0000313" key="5">
    <source>
        <dbReference type="Proteomes" id="UP000321363"/>
    </source>
</evidence>
<dbReference type="SUPFAM" id="SSF49764">
    <property type="entry name" value="HSP20-like chaperones"/>
    <property type="match status" value="1"/>
</dbReference>
<dbReference type="AlphaFoldDB" id="A0A5C6W1Q8"/>
<dbReference type="PROSITE" id="PS01031">
    <property type="entry name" value="SHSP"/>
    <property type="match status" value="1"/>
</dbReference>
<dbReference type="Gene3D" id="2.60.40.790">
    <property type="match status" value="1"/>
</dbReference>
<dbReference type="RefSeq" id="WP_146946504.1">
    <property type="nucleotide sequence ID" value="NZ_VOQF01000003.1"/>
</dbReference>